<keyword evidence="4" id="KW-0804">Transcription</keyword>
<proteinExistence type="inferred from homology"/>
<organism evidence="6 7">
    <name type="scientific">Primorskyibacter sedentarius</name>
    <dbReference type="NCBI Taxonomy" id="745311"/>
    <lineage>
        <taxon>Bacteria</taxon>
        <taxon>Pseudomonadati</taxon>
        <taxon>Pseudomonadota</taxon>
        <taxon>Alphaproteobacteria</taxon>
        <taxon>Rhodobacterales</taxon>
        <taxon>Roseobacteraceae</taxon>
        <taxon>Primorskyibacter</taxon>
    </lineage>
</organism>
<evidence type="ECO:0000256" key="2">
    <source>
        <dbReference type="ARBA" id="ARBA00023015"/>
    </source>
</evidence>
<dbReference type="InterPro" id="IPR036390">
    <property type="entry name" value="WH_DNA-bd_sf"/>
</dbReference>
<dbReference type="PANTHER" id="PTHR30537">
    <property type="entry name" value="HTH-TYPE TRANSCRIPTIONAL REGULATOR"/>
    <property type="match status" value="1"/>
</dbReference>
<dbReference type="PROSITE" id="PS50931">
    <property type="entry name" value="HTH_LYSR"/>
    <property type="match status" value="1"/>
</dbReference>
<dbReference type="Proteomes" id="UP000295696">
    <property type="component" value="Unassembled WGS sequence"/>
</dbReference>
<dbReference type="SUPFAM" id="SSF53850">
    <property type="entry name" value="Periplasmic binding protein-like II"/>
    <property type="match status" value="1"/>
</dbReference>
<evidence type="ECO:0000256" key="1">
    <source>
        <dbReference type="ARBA" id="ARBA00009437"/>
    </source>
</evidence>
<dbReference type="Gene3D" id="3.40.190.290">
    <property type="match status" value="1"/>
</dbReference>
<dbReference type="Gene3D" id="1.10.10.10">
    <property type="entry name" value="Winged helix-like DNA-binding domain superfamily/Winged helix DNA-binding domain"/>
    <property type="match status" value="1"/>
</dbReference>
<evidence type="ECO:0000256" key="3">
    <source>
        <dbReference type="ARBA" id="ARBA00023125"/>
    </source>
</evidence>
<dbReference type="Pfam" id="PF03466">
    <property type="entry name" value="LysR_substrate"/>
    <property type="match status" value="1"/>
</dbReference>
<evidence type="ECO:0000259" key="5">
    <source>
        <dbReference type="PROSITE" id="PS50931"/>
    </source>
</evidence>
<sequence>MHDCMDWRNVSFDWNRARAFLVTAEEGSLSAAARALGMAQPTLGRQVTALEEELGVTLFERVPRGLELTTAGLDLVEHVRAMGEAAGRVSMAATGQSDTVDGQISITASEIYSAYLLPPILAQLRDIAPGIDIEVVASNTVRDLKRREADIAIRNARPTQPELIGKLVAEDRAALYATPDFLEQMGQPQTPDDLREADFIGLENLDQLIDGLNAGGYELSRRNFAIQTENHLVHWQMARHGLGIGIGPCHLGDRDPGLARVLPNEEPIRFPVWLVAHRELQTSRRVRLVFDLLAKEIPSLLGSDPEALKDFA</sequence>
<dbReference type="GO" id="GO:0043565">
    <property type="term" value="F:sequence-specific DNA binding"/>
    <property type="evidence" value="ECO:0007669"/>
    <property type="project" value="TreeGrafter"/>
</dbReference>
<keyword evidence="7" id="KW-1185">Reference proteome</keyword>
<evidence type="ECO:0000256" key="4">
    <source>
        <dbReference type="ARBA" id="ARBA00023163"/>
    </source>
</evidence>
<dbReference type="SUPFAM" id="SSF46785">
    <property type="entry name" value="Winged helix' DNA-binding domain"/>
    <property type="match status" value="1"/>
</dbReference>
<dbReference type="GO" id="GO:0006351">
    <property type="term" value="P:DNA-templated transcription"/>
    <property type="evidence" value="ECO:0007669"/>
    <property type="project" value="TreeGrafter"/>
</dbReference>
<evidence type="ECO:0000313" key="6">
    <source>
        <dbReference type="EMBL" id="TCS66527.1"/>
    </source>
</evidence>
<accession>A0A4R3JK66</accession>
<comment type="caution">
    <text evidence="6">The sequence shown here is derived from an EMBL/GenBank/DDBJ whole genome shotgun (WGS) entry which is preliminary data.</text>
</comment>
<dbReference type="PANTHER" id="PTHR30537:SF3">
    <property type="entry name" value="TRANSCRIPTIONAL REGULATORY PROTEIN"/>
    <property type="match status" value="1"/>
</dbReference>
<dbReference type="Pfam" id="PF00126">
    <property type="entry name" value="HTH_1"/>
    <property type="match status" value="1"/>
</dbReference>
<reference evidence="6 7" key="1">
    <citation type="submission" date="2019-03" db="EMBL/GenBank/DDBJ databases">
        <title>Genomic Encyclopedia of Type Strains, Phase IV (KMG-IV): sequencing the most valuable type-strain genomes for metagenomic binning, comparative biology and taxonomic classification.</title>
        <authorList>
            <person name="Goeker M."/>
        </authorList>
    </citation>
    <scope>NUCLEOTIDE SEQUENCE [LARGE SCALE GENOMIC DNA]</scope>
    <source>
        <strain evidence="6 7">DSM 104836</strain>
    </source>
</reference>
<dbReference type="InterPro" id="IPR058163">
    <property type="entry name" value="LysR-type_TF_proteobact-type"/>
</dbReference>
<protein>
    <submittedName>
        <fullName evidence="6">LysR family transcriptional regulator</fullName>
    </submittedName>
</protein>
<keyword evidence="3" id="KW-0238">DNA-binding</keyword>
<dbReference type="InterPro" id="IPR000847">
    <property type="entry name" value="LysR_HTH_N"/>
</dbReference>
<name>A0A4R3JK66_9RHOB</name>
<dbReference type="EMBL" id="SLZU01000002">
    <property type="protein sequence ID" value="TCS66527.1"/>
    <property type="molecule type" value="Genomic_DNA"/>
</dbReference>
<keyword evidence="2" id="KW-0805">Transcription regulation</keyword>
<dbReference type="InterPro" id="IPR036388">
    <property type="entry name" value="WH-like_DNA-bd_sf"/>
</dbReference>
<gene>
    <name evidence="6" type="ORF">EDD52_102344</name>
</gene>
<dbReference type="CDD" id="cd05466">
    <property type="entry name" value="PBP2_LTTR_substrate"/>
    <property type="match status" value="1"/>
</dbReference>
<dbReference type="FunFam" id="1.10.10.10:FF:000001">
    <property type="entry name" value="LysR family transcriptional regulator"/>
    <property type="match status" value="1"/>
</dbReference>
<dbReference type="OrthoDB" id="9798121at2"/>
<comment type="similarity">
    <text evidence="1">Belongs to the LysR transcriptional regulatory family.</text>
</comment>
<dbReference type="PRINTS" id="PR00039">
    <property type="entry name" value="HTHLYSR"/>
</dbReference>
<feature type="domain" description="HTH lysR-type" evidence="5">
    <location>
        <begin position="12"/>
        <end position="69"/>
    </location>
</feature>
<dbReference type="GO" id="GO:0003700">
    <property type="term" value="F:DNA-binding transcription factor activity"/>
    <property type="evidence" value="ECO:0007669"/>
    <property type="project" value="InterPro"/>
</dbReference>
<evidence type="ECO:0000313" key="7">
    <source>
        <dbReference type="Proteomes" id="UP000295696"/>
    </source>
</evidence>
<dbReference type="AlphaFoldDB" id="A0A4R3JK66"/>
<dbReference type="InterPro" id="IPR005119">
    <property type="entry name" value="LysR_subst-bd"/>
</dbReference>